<name>A0ABQ4ESZ0_9ACTN</name>
<organism evidence="2 3">
    <name type="scientific">Plantactinospora mayteni</name>
    <dbReference type="NCBI Taxonomy" id="566021"/>
    <lineage>
        <taxon>Bacteria</taxon>
        <taxon>Bacillati</taxon>
        <taxon>Actinomycetota</taxon>
        <taxon>Actinomycetes</taxon>
        <taxon>Micromonosporales</taxon>
        <taxon>Micromonosporaceae</taxon>
        <taxon>Plantactinospora</taxon>
    </lineage>
</organism>
<sequence>MTGAGVLRGARGRDRGSVSVETAILTPAFLALVALAGVAGRTAVAHEAIEVAAHDAARAASISRTAGDGRDAARAAVLSRLDAEGLACSDEPELDFAGTVNGQRAGFDEVYVTGLGTDASVVVTVTCDVSVRDLRMPLLPGVRTYSTVEATFASPLDRYRGRALGFGFSEAPTTANPSTGGA</sequence>
<evidence type="ECO:0000313" key="2">
    <source>
        <dbReference type="EMBL" id="GIG97787.1"/>
    </source>
</evidence>
<protein>
    <recommendedName>
        <fullName evidence="1">TadE-like domain-containing protein</fullName>
    </recommendedName>
</protein>
<dbReference type="Pfam" id="PF07811">
    <property type="entry name" value="TadE"/>
    <property type="match status" value="1"/>
</dbReference>
<feature type="domain" description="TadE-like" evidence="1">
    <location>
        <begin position="16"/>
        <end position="58"/>
    </location>
</feature>
<evidence type="ECO:0000259" key="1">
    <source>
        <dbReference type="Pfam" id="PF07811"/>
    </source>
</evidence>
<gene>
    <name evidence="2" type="ORF">Pma05_43600</name>
</gene>
<evidence type="ECO:0000313" key="3">
    <source>
        <dbReference type="Proteomes" id="UP000621500"/>
    </source>
</evidence>
<comment type="caution">
    <text evidence="2">The sequence shown here is derived from an EMBL/GenBank/DDBJ whole genome shotgun (WGS) entry which is preliminary data.</text>
</comment>
<dbReference type="InterPro" id="IPR012495">
    <property type="entry name" value="TadE-like_dom"/>
</dbReference>
<reference evidence="2 3" key="1">
    <citation type="submission" date="2021-01" db="EMBL/GenBank/DDBJ databases">
        <title>Whole genome shotgun sequence of Plantactinospora mayteni NBRC 109088.</title>
        <authorList>
            <person name="Komaki H."/>
            <person name="Tamura T."/>
        </authorList>
    </citation>
    <scope>NUCLEOTIDE SEQUENCE [LARGE SCALE GENOMIC DNA]</scope>
    <source>
        <strain evidence="2 3">NBRC 109088</strain>
    </source>
</reference>
<keyword evidence="3" id="KW-1185">Reference proteome</keyword>
<dbReference type="EMBL" id="BONX01000029">
    <property type="protein sequence ID" value="GIG97787.1"/>
    <property type="molecule type" value="Genomic_DNA"/>
</dbReference>
<proteinExistence type="predicted"/>
<accession>A0ABQ4ESZ0</accession>
<dbReference type="Proteomes" id="UP000621500">
    <property type="component" value="Unassembled WGS sequence"/>
</dbReference>